<sequence>MLNIGGLNQGIVIDHIEAGGAMKIYSYLNLEKLDCSVAIIKNARSNKMGKKDIIKIDGFLDMDLDILGVLDRNITVNIIEDGKIKSKKNLNLPERVTNIIKCKNPRCITSIEQELPHIFRLTDKQKGVYRCVYCEQAFKRI</sequence>
<evidence type="ECO:0000313" key="7">
    <source>
        <dbReference type="Proteomes" id="UP000515703"/>
    </source>
</evidence>
<keyword evidence="7" id="KW-1185">Reference proteome</keyword>
<dbReference type="RefSeq" id="WP_185255571.1">
    <property type="nucleotide sequence ID" value="NZ_AP023368.1"/>
</dbReference>
<feature type="domain" description="Aspartate carbamoyltransferase regulatory subunit N-terminal" evidence="4">
    <location>
        <begin position="2"/>
        <end position="90"/>
    </location>
</feature>
<dbReference type="Gene3D" id="2.30.30.20">
    <property type="entry name" value="Aspartate carbamoyltransferase regulatory subunit, C-terminal domain"/>
    <property type="match status" value="1"/>
</dbReference>
<dbReference type="PANTHER" id="PTHR35805">
    <property type="entry name" value="ASPARTATE CARBAMOYLTRANSFERASE REGULATORY CHAIN"/>
    <property type="match status" value="1"/>
</dbReference>
<dbReference type="GO" id="GO:0006221">
    <property type="term" value="P:pyrimidine nucleotide biosynthetic process"/>
    <property type="evidence" value="ECO:0007669"/>
    <property type="project" value="UniProtKB-KW"/>
</dbReference>
<dbReference type="InterPro" id="IPR036793">
    <property type="entry name" value="Asp_carbatrfase_reg_N_sf"/>
</dbReference>
<dbReference type="GO" id="GO:0006207">
    <property type="term" value="P:'de novo' pyrimidine nucleobase biosynthetic process"/>
    <property type="evidence" value="ECO:0007669"/>
    <property type="project" value="InterPro"/>
</dbReference>
<keyword evidence="3" id="KW-0665">Pyrimidine biosynthesis</keyword>
<reference evidence="6 7" key="2">
    <citation type="submission" date="2020-08" db="EMBL/GenBank/DDBJ databases">
        <authorList>
            <person name="Ueki A."/>
            <person name="Tonouchi A."/>
        </authorList>
    </citation>
    <scope>NUCLEOTIDE SEQUENCE [LARGE SCALE GENOMIC DNA]</scope>
    <source>
        <strain evidence="6 7">CTTW</strain>
    </source>
</reference>
<dbReference type="Pfam" id="PF02748">
    <property type="entry name" value="PyrI_C"/>
    <property type="match status" value="1"/>
</dbReference>
<dbReference type="InterPro" id="IPR020545">
    <property type="entry name" value="Asp_carbamoyltransf_reg_N"/>
</dbReference>
<evidence type="ECO:0000256" key="3">
    <source>
        <dbReference type="ARBA" id="ARBA00022975"/>
    </source>
</evidence>
<proteinExistence type="predicted"/>
<dbReference type="GO" id="GO:0016740">
    <property type="term" value="F:transferase activity"/>
    <property type="evidence" value="ECO:0007669"/>
    <property type="project" value="UniProtKB-KW"/>
</dbReference>
<evidence type="ECO:0000313" key="6">
    <source>
        <dbReference type="EMBL" id="BCJ99842.1"/>
    </source>
</evidence>
<dbReference type="NCBIfam" id="NF002063">
    <property type="entry name" value="PRK00893.1-3"/>
    <property type="match status" value="1"/>
</dbReference>
<dbReference type="InterPro" id="IPR002801">
    <property type="entry name" value="Asp_carbamoylTrfase_reg"/>
</dbReference>
<dbReference type="GO" id="GO:0009347">
    <property type="term" value="C:aspartate carbamoyltransferase complex"/>
    <property type="evidence" value="ECO:0007669"/>
    <property type="project" value="InterPro"/>
</dbReference>
<protein>
    <submittedName>
        <fullName evidence="6">Aspartate carbamoyltransferase regulatory chain</fullName>
    </submittedName>
</protein>
<dbReference type="InterPro" id="IPR036792">
    <property type="entry name" value="Asp_carbatrfase_reg_C_sf"/>
</dbReference>
<dbReference type="InterPro" id="IPR020542">
    <property type="entry name" value="Asp_carbamoyltrfase_reg_C"/>
</dbReference>
<dbReference type="Gene3D" id="3.30.70.140">
    <property type="entry name" value="Aspartate carbamoyltransferase regulatory subunit, N-terminal domain"/>
    <property type="match status" value="1"/>
</dbReference>
<dbReference type="EMBL" id="AP023368">
    <property type="protein sequence ID" value="BCJ99842.1"/>
    <property type="molecule type" value="Genomic_DNA"/>
</dbReference>
<dbReference type="GO" id="GO:0046872">
    <property type="term" value="F:metal ion binding"/>
    <property type="evidence" value="ECO:0007669"/>
    <property type="project" value="UniProtKB-KW"/>
</dbReference>
<evidence type="ECO:0000256" key="1">
    <source>
        <dbReference type="ARBA" id="ARBA00022723"/>
    </source>
</evidence>
<name>A0A7I8DNG3_9FIRM</name>
<evidence type="ECO:0000259" key="4">
    <source>
        <dbReference type="Pfam" id="PF01948"/>
    </source>
</evidence>
<gene>
    <name evidence="6" type="primary">pyrI</name>
    <name evidence="6" type="ORF">bsdcttw_28830</name>
</gene>
<accession>A0A7I8DNG3</accession>
<dbReference type="Pfam" id="PF01948">
    <property type="entry name" value="PyrI"/>
    <property type="match status" value="1"/>
</dbReference>
<keyword evidence="1" id="KW-0479">Metal-binding</keyword>
<keyword evidence="2" id="KW-0862">Zinc</keyword>
<evidence type="ECO:0000259" key="5">
    <source>
        <dbReference type="Pfam" id="PF02748"/>
    </source>
</evidence>
<dbReference type="AlphaFoldDB" id="A0A7I8DNG3"/>
<keyword evidence="6" id="KW-0808">Transferase</keyword>
<dbReference type="SUPFAM" id="SSF57825">
    <property type="entry name" value="Aspartate carbamoyltransferase, Regulatory-chain, C-terminal domain"/>
    <property type="match status" value="1"/>
</dbReference>
<feature type="domain" description="Aspartate carbamoyltransferase regulatory subunit C-terminal" evidence="5">
    <location>
        <begin position="95"/>
        <end position="140"/>
    </location>
</feature>
<reference evidence="6 7" key="1">
    <citation type="submission" date="2020-08" db="EMBL/GenBank/DDBJ databases">
        <title>Draft genome sequencing of an Anaerocolumna strain isolated from anoxic soil subjected to BSD treatment.</title>
        <authorList>
            <person name="Uek A."/>
            <person name="Tonouchi A."/>
        </authorList>
    </citation>
    <scope>NUCLEOTIDE SEQUENCE [LARGE SCALE GENOMIC DNA]</scope>
    <source>
        <strain evidence="6 7">CTTW</strain>
    </source>
</reference>
<organism evidence="6 7">
    <name type="scientific">Anaerocolumna chitinilytica</name>
    <dbReference type="NCBI Taxonomy" id="1727145"/>
    <lineage>
        <taxon>Bacteria</taxon>
        <taxon>Bacillati</taxon>
        <taxon>Bacillota</taxon>
        <taxon>Clostridia</taxon>
        <taxon>Lachnospirales</taxon>
        <taxon>Lachnospiraceae</taxon>
        <taxon>Anaerocolumna</taxon>
    </lineage>
</organism>
<dbReference type="PANTHER" id="PTHR35805:SF1">
    <property type="entry name" value="ASPARTATE CARBAMOYLTRANSFERASE REGULATORY CHAIN"/>
    <property type="match status" value="1"/>
</dbReference>
<evidence type="ECO:0000256" key="2">
    <source>
        <dbReference type="ARBA" id="ARBA00022833"/>
    </source>
</evidence>
<dbReference type="SUPFAM" id="SSF54893">
    <property type="entry name" value="Aspartate carbamoyltransferase, Regulatory-chain, N-terminal domain"/>
    <property type="match status" value="1"/>
</dbReference>
<dbReference type="Proteomes" id="UP000515703">
    <property type="component" value="Chromosome"/>
</dbReference>
<dbReference type="KEGG" id="acht:bsdcttw_28830"/>